<dbReference type="InterPro" id="IPR015590">
    <property type="entry name" value="Aldehyde_DH_dom"/>
</dbReference>
<proteinExistence type="inferred from homology"/>
<keyword evidence="8" id="KW-1185">Reference proteome</keyword>
<sequence>MATSSADPAALFDQHRQRAATLTAKLQRDGVGHHIAGRRVESASGARFQTISPIDKSVLAEVARGGAGEIDQAAQAAAKAFRSWRDLESEKRRAVLHKVADAIEAHQDDIAVLECVDAGQPYKFMAKAALRAAENFRFFADKAVEARHGLNLPTKDHWNVTTRVPIGPVGVITPWNTPFMLSTWKIAPALAAGCTVVHKPAEWSPLTADLLPRLLAEAGVPEGVLNTVHGFGEEAGKALTEHPAIKAIGFVGESSTGSAIMAQGAATLKRVHFELGGKNPVIVFADADLERALDAVIFMIYSLNGERCTSSSRLLVQEDIADAFIEALAARVRRLKIGHPLDPRTEIGPLIHERHYAKVCSYFDIARAEGAIVKAGGRAHDGPGGGFYVEPTLVAGAHPRMRVAQEEVFGPYLTVIPFADEAAAVAIANDIDYGLTGYVWTAEMGRALRVADQLDAGMIWLNSENVRHLPTPFGGMKASGIGRDGGDYSFDFYMETKNICLAKGLHQVPRLGA</sequence>
<evidence type="ECO:0000256" key="1">
    <source>
        <dbReference type="ARBA" id="ARBA00009986"/>
    </source>
</evidence>
<dbReference type="PANTHER" id="PTHR43720">
    <property type="entry name" value="2-AMINOMUCONIC SEMIALDEHYDE DEHYDROGENASE"/>
    <property type="match status" value="1"/>
</dbReference>
<dbReference type="Proteomes" id="UP001596053">
    <property type="component" value="Unassembled WGS sequence"/>
</dbReference>
<dbReference type="RefSeq" id="WP_377800585.1">
    <property type="nucleotide sequence ID" value="NZ_JBHSLW010000037.1"/>
</dbReference>
<comment type="caution">
    <text evidence="7">The sequence shown here is derived from an EMBL/GenBank/DDBJ whole genome shotgun (WGS) entry which is preliminary data.</text>
</comment>
<dbReference type="NCBIfam" id="TIGR02299">
    <property type="entry name" value="HpaE"/>
    <property type="match status" value="1"/>
</dbReference>
<dbReference type="InterPro" id="IPR011985">
    <property type="entry name" value="DH_HpaE"/>
</dbReference>
<evidence type="ECO:0000256" key="5">
    <source>
        <dbReference type="RuleBase" id="RU003345"/>
    </source>
</evidence>
<comment type="similarity">
    <text evidence="1 5">Belongs to the aldehyde dehydrogenase family.</text>
</comment>
<name>A0ABW0IW03_9HYPH</name>
<dbReference type="PROSITE" id="PS00687">
    <property type="entry name" value="ALDEHYDE_DEHYDR_GLU"/>
    <property type="match status" value="1"/>
</dbReference>
<evidence type="ECO:0000313" key="7">
    <source>
        <dbReference type="EMBL" id="MFC5422312.1"/>
    </source>
</evidence>
<dbReference type="PANTHER" id="PTHR43720:SF2">
    <property type="entry name" value="2-AMINOMUCONIC SEMIALDEHYDE DEHYDROGENASE"/>
    <property type="match status" value="1"/>
</dbReference>
<dbReference type="CDD" id="cd07093">
    <property type="entry name" value="ALDH_F8_HMSADH"/>
    <property type="match status" value="1"/>
</dbReference>
<dbReference type="SUPFAM" id="SSF53720">
    <property type="entry name" value="ALDH-like"/>
    <property type="match status" value="1"/>
</dbReference>
<dbReference type="Pfam" id="PF00171">
    <property type="entry name" value="Aldedh"/>
    <property type="match status" value="1"/>
</dbReference>
<evidence type="ECO:0000256" key="4">
    <source>
        <dbReference type="PROSITE-ProRule" id="PRU10007"/>
    </source>
</evidence>
<dbReference type="Gene3D" id="3.40.309.10">
    <property type="entry name" value="Aldehyde Dehydrogenase, Chain A, domain 2"/>
    <property type="match status" value="1"/>
</dbReference>
<evidence type="ECO:0000256" key="3">
    <source>
        <dbReference type="ARBA" id="ARBA00023027"/>
    </source>
</evidence>
<reference evidence="8" key="1">
    <citation type="journal article" date="2019" name="Int. J. Syst. Evol. Microbiol.">
        <title>The Global Catalogue of Microorganisms (GCM) 10K type strain sequencing project: providing services to taxonomists for standard genome sequencing and annotation.</title>
        <authorList>
            <consortium name="The Broad Institute Genomics Platform"/>
            <consortium name="The Broad Institute Genome Sequencing Center for Infectious Disease"/>
            <person name="Wu L."/>
            <person name="Ma J."/>
        </authorList>
    </citation>
    <scope>NUCLEOTIDE SEQUENCE [LARGE SCALE GENOMIC DNA]</scope>
    <source>
        <strain evidence="8">NCAIM B.01391</strain>
    </source>
</reference>
<gene>
    <name evidence="7" type="primary">hpaE</name>
    <name evidence="7" type="ORF">ACFPOB_22350</name>
</gene>
<dbReference type="InterPro" id="IPR016163">
    <property type="entry name" value="Ald_DH_C"/>
</dbReference>
<protein>
    <submittedName>
        <fullName evidence="7">5-carboxymethyl-2-hydroxymuconate semialdehyde dehydrogenase</fullName>
    </submittedName>
</protein>
<dbReference type="InterPro" id="IPR016161">
    <property type="entry name" value="Ald_DH/histidinol_DH"/>
</dbReference>
<keyword evidence="2 5" id="KW-0560">Oxidoreductase</keyword>
<keyword evidence="3" id="KW-0520">NAD</keyword>
<evidence type="ECO:0000259" key="6">
    <source>
        <dbReference type="Pfam" id="PF00171"/>
    </source>
</evidence>
<evidence type="ECO:0000313" key="8">
    <source>
        <dbReference type="Proteomes" id="UP001596053"/>
    </source>
</evidence>
<dbReference type="InterPro" id="IPR029510">
    <property type="entry name" value="Ald_DH_CS_GLU"/>
</dbReference>
<feature type="domain" description="Aldehyde dehydrogenase" evidence="6">
    <location>
        <begin position="41"/>
        <end position="499"/>
    </location>
</feature>
<organism evidence="7 8">
    <name type="scientific">Bosea eneae</name>
    <dbReference type="NCBI Taxonomy" id="151454"/>
    <lineage>
        <taxon>Bacteria</taxon>
        <taxon>Pseudomonadati</taxon>
        <taxon>Pseudomonadota</taxon>
        <taxon>Alphaproteobacteria</taxon>
        <taxon>Hyphomicrobiales</taxon>
        <taxon>Boseaceae</taxon>
        <taxon>Bosea</taxon>
    </lineage>
</organism>
<dbReference type="EMBL" id="JBHSLW010000037">
    <property type="protein sequence ID" value="MFC5422312.1"/>
    <property type="molecule type" value="Genomic_DNA"/>
</dbReference>
<dbReference type="InterPro" id="IPR016162">
    <property type="entry name" value="Ald_DH_N"/>
</dbReference>
<dbReference type="Gene3D" id="3.40.605.10">
    <property type="entry name" value="Aldehyde Dehydrogenase, Chain A, domain 1"/>
    <property type="match status" value="1"/>
</dbReference>
<evidence type="ECO:0000256" key="2">
    <source>
        <dbReference type="ARBA" id="ARBA00023002"/>
    </source>
</evidence>
<accession>A0ABW0IW03</accession>
<feature type="active site" evidence="4">
    <location>
        <position position="274"/>
    </location>
</feature>